<keyword evidence="2" id="KW-0808">Transferase</keyword>
<evidence type="ECO:0000259" key="1">
    <source>
        <dbReference type="Pfam" id="PF08241"/>
    </source>
</evidence>
<dbReference type="SUPFAM" id="SSF53335">
    <property type="entry name" value="S-adenosyl-L-methionine-dependent methyltransferases"/>
    <property type="match status" value="1"/>
</dbReference>
<dbReference type="AlphaFoldDB" id="A0A1I4XUR0"/>
<evidence type="ECO:0000313" key="3">
    <source>
        <dbReference type="Proteomes" id="UP000198575"/>
    </source>
</evidence>
<dbReference type="STRING" id="578942.SAMN05216289_11263"/>
<dbReference type="PANTHER" id="PTHR45180:SF1">
    <property type="entry name" value="OS01G0307686 PROTEIN"/>
    <property type="match status" value="1"/>
</dbReference>
<reference evidence="2 3" key="1">
    <citation type="submission" date="2016-10" db="EMBL/GenBank/DDBJ databases">
        <authorList>
            <person name="de Groot N.N."/>
        </authorList>
    </citation>
    <scope>NUCLEOTIDE SEQUENCE [LARGE SCALE GENOMIC DNA]</scope>
    <source>
        <strain evidence="2 3">CGMCC 1.7659</strain>
    </source>
</reference>
<dbReference type="InterPro" id="IPR013216">
    <property type="entry name" value="Methyltransf_11"/>
</dbReference>
<sequence>MSFKDHFSAHAAIYREARPQYPDALFEFLRAQAPAGERAWDAGCGNGQASVALARHFRAVVATDPSAEQIAHAQRCANVDYRVEAAEHSSLAAASIDLVCVAQALHWLDLERFHAEVRRVLRPRGVVAFWSYADCRVSDPVDRHKDRLYIDLTGPYWPPERALVESGYVDLPFPFERIRTPAFELRMEWTVDRYLAYLRSWSASQAYLRDRDEDPVSLIEAPLREAWGAPERVRSVRWDLHLHCGRV</sequence>
<keyword evidence="3" id="KW-1185">Reference proteome</keyword>
<evidence type="ECO:0000313" key="2">
    <source>
        <dbReference type="EMBL" id="SFN29631.1"/>
    </source>
</evidence>
<dbReference type="GO" id="GO:0032259">
    <property type="term" value="P:methylation"/>
    <property type="evidence" value="ECO:0007669"/>
    <property type="project" value="UniProtKB-KW"/>
</dbReference>
<dbReference type="Proteomes" id="UP000198575">
    <property type="component" value="Unassembled WGS sequence"/>
</dbReference>
<dbReference type="InterPro" id="IPR029063">
    <property type="entry name" value="SAM-dependent_MTases_sf"/>
</dbReference>
<organism evidence="2 3">
    <name type="scientific">Dokdonella immobilis</name>
    <dbReference type="NCBI Taxonomy" id="578942"/>
    <lineage>
        <taxon>Bacteria</taxon>
        <taxon>Pseudomonadati</taxon>
        <taxon>Pseudomonadota</taxon>
        <taxon>Gammaproteobacteria</taxon>
        <taxon>Lysobacterales</taxon>
        <taxon>Rhodanobacteraceae</taxon>
        <taxon>Dokdonella</taxon>
    </lineage>
</organism>
<feature type="domain" description="Methyltransferase type 11" evidence="1">
    <location>
        <begin position="41"/>
        <end position="129"/>
    </location>
</feature>
<keyword evidence="2" id="KW-0489">Methyltransferase</keyword>
<dbReference type="Pfam" id="PF08241">
    <property type="entry name" value="Methyltransf_11"/>
    <property type="match status" value="1"/>
</dbReference>
<dbReference type="PANTHER" id="PTHR45180">
    <property type="entry name" value="OS01G0307686 PROTEIN"/>
    <property type="match status" value="1"/>
</dbReference>
<dbReference type="OrthoDB" id="9797252at2"/>
<dbReference type="CDD" id="cd02440">
    <property type="entry name" value="AdoMet_MTases"/>
    <property type="match status" value="1"/>
</dbReference>
<dbReference type="EMBL" id="FOVF01000012">
    <property type="protein sequence ID" value="SFN29631.1"/>
    <property type="molecule type" value="Genomic_DNA"/>
</dbReference>
<name>A0A1I4XUR0_9GAMM</name>
<dbReference type="GO" id="GO:0008757">
    <property type="term" value="F:S-adenosylmethionine-dependent methyltransferase activity"/>
    <property type="evidence" value="ECO:0007669"/>
    <property type="project" value="InterPro"/>
</dbReference>
<gene>
    <name evidence="2" type="ORF">SAMN05216289_11263</name>
</gene>
<proteinExistence type="predicted"/>
<dbReference type="RefSeq" id="WP_092407588.1">
    <property type="nucleotide sequence ID" value="NZ_FOVF01000012.1"/>
</dbReference>
<dbReference type="Gene3D" id="3.40.50.150">
    <property type="entry name" value="Vaccinia Virus protein VP39"/>
    <property type="match status" value="1"/>
</dbReference>
<accession>A0A1I4XUR0</accession>
<protein>
    <submittedName>
        <fullName evidence="2">Methyltransferase domain-containing protein</fullName>
    </submittedName>
</protein>